<dbReference type="AlphaFoldDB" id="A0AAI8MLB5"/>
<proteinExistence type="predicted"/>
<feature type="region of interest" description="Disordered" evidence="1">
    <location>
        <begin position="24"/>
        <end position="57"/>
    </location>
</feature>
<evidence type="ECO:0000313" key="3">
    <source>
        <dbReference type="Proteomes" id="UP000006036"/>
    </source>
</evidence>
<gene>
    <name evidence="2" type="ORF">HCBAA847_0394</name>
</gene>
<reference evidence="2 3" key="1">
    <citation type="journal article" date="2012" name="J. Bacteriol.">
        <title>Complete Genome Sequence of Helicobacter cinaedi Type Strain ATCC BAA-847.</title>
        <authorList>
            <person name="Miyoshi-Akiyama T."/>
            <person name="Takeshita N."/>
            <person name="Ohmagari N."/>
            <person name="Kirikae T."/>
        </authorList>
    </citation>
    <scope>NUCLEOTIDE SEQUENCE [LARGE SCALE GENOMIC DNA]</scope>
    <source>
        <strain evidence="2 3">ATCC BAA-847</strain>
    </source>
</reference>
<sequence length="57" mass="6657">MPITNENFTKLKRVDAKAPHKQYRVTNNKNGNNNKIYGLHSRIKSNDPSHYHKISTH</sequence>
<accession>A0AAI8MLB5</accession>
<organism evidence="2 3">
    <name type="scientific">Helicobacter cinaedi CCUG 18818 = ATCC BAA-847</name>
    <dbReference type="NCBI Taxonomy" id="537971"/>
    <lineage>
        <taxon>Bacteria</taxon>
        <taxon>Pseudomonadati</taxon>
        <taxon>Campylobacterota</taxon>
        <taxon>Epsilonproteobacteria</taxon>
        <taxon>Campylobacterales</taxon>
        <taxon>Helicobacteraceae</taxon>
        <taxon>Helicobacter</taxon>
    </lineage>
</organism>
<dbReference type="KEGG" id="hcb:HCBAA847_0394"/>
<protein>
    <submittedName>
        <fullName evidence="2">Uncharacterized protein</fullName>
    </submittedName>
</protein>
<dbReference type="Proteomes" id="UP000006036">
    <property type="component" value="Chromosome 1"/>
</dbReference>
<name>A0AAI8MLB5_9HELI</name>
<evidence type="ECO:0000313" key="2">
    <source>
        <dbReference type="EMBL" id="BAM31641.1"/>
    </source>
</evidence>
<dbReference type="RefSeq" id="WP_015453279.1">
    <property type="nucleotide sequence ID" value="NC_020555.1"/>
</dbReference>
<evidence type="ECO:0000256" key="1">
    <source>
        <dbReference type="SAM" id="MobiDB-lite"/>
    </source>
</evidence>
<dbReference type="EMBL" id="AP012492">
    <property type="protein sequence ID" value="BAM31641.1"/>
    <property type="molecule type" value="Genomic_DNA"/>
</dbReference>